<dbReference type="Gene3D" id="3.30.200.20">
    <property type="entry name" value="Phosphorylase Kinase, domain 1"/>
    <property type="match status" value="1"/>
</dbReference>
<dbReference type="FunFam" id="3.80.10.10:FF:000400">
    <property type="entry name" value="Nuclear pore complex protein NUP107"/>
    <property type="match status" value="1"/>
</dbReference>
<evidence type="ECO:0000256" key="4">
    <source>
        <dbReference type="ARBA" id="ARBA00022614"/>
    </source>
</evidence>
<dbReference type="PRINTS" id="PR00019">
    <property type="entry name" value="LEURICHRPT"/>
</dbReference>
<dbReference type="PANTHER" id="PTHR48007:SF86">
    <property type="entry name" value="(WILD MALAYSIAN BANANA) HYPOTHETICAL PROTEIN"/>
    <property type="match status" value="1"/>
</dbReference>
<feature type="chain" id="PRO_5035468160" description="Protein kinase domain-containing protein" evidence="12">
    <location>
        <begin position="27"/>
        <end position="589"/>
    </location>
</feature>
<sequence>MNANQAPHSTFVWSVLLLVVFTLSNGSSTEIDDIYCLKSIKESLEDPSGYLHSWNFEDDYGREVFVCNFIGISCWYPFIENRVREINLTNMKLKGRFPVALENCIYLEALDLSFNQLSGSIPSDISTILPSISILDLSHNRFSGKIPKHVGDCSYLKVLKLNDNQLSGQIPPQIGLLTRLTTFSVADNQLAGLLPQFVSANFTLDSYNNNLELCGAPLKPCKSHDLFENFKKGFFVGYLFSAVFVTASFMNYYFFLWMQLKNSKKKVKLSPLRKKNQPREAYNLAKKLPQYEISELQRWVARMSFQEISNSTKNFDKDNMISSGKMGTMYKAVLLNGCFTAVKRLHESSNLDEKFIYEIRTLGRLRHNNLGVEDDNDHKVMMNMEWPLRVRIAVGVARVLAWLHHNFNFSTVHLNINSNCILLDQNFEPKLSNFRGKMLIDPYCHNSRNIQVANTEFWNVITKKDVYSFGIVLLELITLKERSQMTGPCGSSTTTPEDNLIEWVGRLLSSASAGIYQGIDKCLVGKGFDYEIFRMLRIASKCVQPLPDERPTMLLVYKKLRAVGERYGLTYNSGIAKQQPEDGIVETST</sequence>
<evidence type="ECO:0000256" key="8">
    <source>
        <dbReference type="ARBA" id="ARBA00022989"/>
    </source>
</evidence>
<dbReference type="GO" id="GO:0004672">
    <property type="term" value="F:protein kinase activity"/>
    <property type="evidence" value="ECO:0007669"/>
    <property type="project" value="InterPro"/>
</dbReference>
<dbReference type="Pfam" id="PF08263">
    <property type="entry name" value="LRRNT_2"/>
    <property type="match status" value="1"/>
</dbReference>
<keyword evidence="8 11" id="KW-1133">Transmembrane helix</keyword>
<evidence type="ECO:0000259" key="13">
    <source>
        <dbReference type="PROSITE" id="PS50011"/>
    </source>
</evidence>
<evidence type="ECO:0000313" key="15">
    <source>
        <dbReference type="Proteomes" id="UP000796880"/>
    </source>
</evidence>
<dbReference type="PANTHER" id="PTHR48007">
    <property type="entry name" value="LEUCINE-RICH REPEAT RECEPTOR-LIKE PROTEIN KINASE PXC1"/>
    <property type="match status" value="1"/>
</dbReference>
<dbReference type="InterPro" id="IPR000719">
    <property type="entry name" value="Prot_kinase_dom"/>
</dbReference>
<comment type="caution">
    <text evidence="14">The sequence shown here is derived from an EMBL/GenBank/DDBJ whole genome shotgun (WGS) entry which is preliminary data.</text>
</comment>
<comment type="subcellular location">
    <subcellularLocation>
        <location evidence="2">Membrane</location>
    </subcellularLocation>
    <subcellularLocation>
        <location evidence="1">Secreted</location>
        <location evidence="1">Cell wall</location>
    </subcellularLocation>
</comment>
<dbReference type="InterPro" id="IPR013210">
    <property type="entry name" value="LRR_N_plant-typ"/>
</dbReference>
<keyword evidence="7" id="KW-0677">Repeat</keyword>
<dbReference type="Gene3D" id="1.10.510.10">
    <property type="entry name" value="Transferase(Phosphotransferase) domain 1"/>
    <property type="match status" value="1"/>
</dbReference>
<dbReference type="SUPFAM" id="SSF52058">
    <property type="entry name" value="L domain-like"/>
    <property type="match status" value="1"/>
</dbReference>
<protein>
    <recommendedName>
        <fullName evidence="13">Protein kinase domain-containing protein</fullName>
    </recommendedName>
</protein>
<evidence type="ECO:0000256" key="5">
    <source>
        <dbReference type="ARBA" id="ARBA00022692"/>
    </source>
</evidence>
<dbReference type="InterPro" id="IPR001611">
    <property type="entry name" value="Leu-rich_rpt"/>
</dbReference>
<dbReference type="AlphaFoldDB" id="A0A8K0HD64"/>
<evidence type="ECO:0000256" key="1">
    <source>
        <dbReference type="ARBA" id="ARBA00004191"/>
    </source>
</evidence>
<feature type="transmembrane region" description="Helical" evidence="11">
    <location>
        <begin position="235"/>
        <end position="256"/>
    </location>
</feature>
<dbReference type="InterPro" id="IPR046959">
    <property type="entry name" value="PRK1-6/SRF4-like"/>
</dbReference>
<keyword evidence="9 11" id="KW-0472">Membrane</keyword>
<name>A0A8K0HD64_9ROSA</name>
<evidence type="ECO:0000256" key="9">
    <source>
        <dbReference type="ARBA" id="ARBA00023136"/>
    </source>
</evidence>
<dbReference type="Proteomes" id="UP000796880">
    <property type="component" value="Unassembled WGS sequence"/>
</dbReference>
<evidence type="ECO:0000256" key="11">
    <source>
        <dbReference type="SAM" id="Phobius"/>
    </source>
</evidence>
<evidence type="ECO:0000256" key="2">
    <source>
        <dbReference type="ARBA" id="ARBA00004370"/>
    </source>
</evidence>
<evidence type="ECO:0000256" key="10">
    <source>
        <dbReference type="ARBA" id="ARBA00038043"/>
    </source>
</evidence>
<evidence type="ECO:0000256" key="12">
    <source>
        <dbReference type="SAM" id="SignalP"/>
    </source>
</evidence>
<keyword evidence="6 12" id="KW-0732">Signal</keyword>
<keyword evidence="3" id="KW-0134">Cell wall</keyword>
<proteinExistence type="inferred from homology"/>
<organism evidence="14 15">
    <name type="scientific">Rhamnella rubrinervis</name>
    <dbReference type="NCBI Taxonomy" id="2594499"/>
    <lineage>
        <taxon>Eukaryota</taxon>
        <taxon>Viridiplantae</taxon>
        <taxon>Streptophyta</taxon>
        <taxon>Embryophyta</taxon>
        <taxon>Tracheophyta</taxon>
        <taxon>Spermatophyta</taxon>
        <taxon>Magnoliopsida</taxon>
        <taxon>eudicotyledons</taxon>
        <taxon>Gunneridae</taxon>
        <taxon>Pentapetalae</taxon>
        <taxon>rosids</taxon>
        <taxon>fabids</taxon>
        <taxon>Rosales</taxon>
        <taxon>Rhamnaceae</taxon>
        <taxon>rhamnoid group</taxon>
        <taxon>Rhamneae</taxon>
        <taxon>Rhamnella</taxon>
    </lineage>
</organism>
<feature type="signal peptide" evidence="12">
    <location>
        <begin position="1"/>
        <end position="26"/>
    </location>
</feature>
<keyword evidence="3" id="KW-0964">Secreted</keyword>
<dbReference type="SUPFAM" id="SSF56112">
    <property type="entry name" value="Protein kinase-like (PK-like)"/>
    <property type="match status" value="1"/>
</dbReference>
<feature type="domain" description="Protein kinase" evidence="13">
    <location>
        <begin position="315"/>
        <end position="563"/>
    </location>
</feature>
<dbReference type="InterPro" id="IPR011009">
    <property type="entry name" value="Kinase-like_dom_sf"/>
</dbReference>
<accession>A0A8K0HD64</accession>
<dbReference type="PROSITE" id="PS50011">
    <property type="entry name" value="PROTEIN_KINASE_DOM"/>
    <property type="match status" value="1"/>
</dbReference>
<keyword evidence="4" id="KW-0433">Leucine-rich repeat</keyword>
<evidence type="ECO:0000256" key="7">
    <source>
        <dbReference type="ARBA" id="ARBA00022737"/>
    </source>
</evidence>
<dbReference type="OrthoDB" id="2151624at2759"/>
<evidence type="ECO:0000256" key="3">
    <source>
        <dbReference type="ARBA" id="ARBA00022512"/>
    </source>
</evidence>
<keyword evidence="15" id="KW-1185">Reference proteome</keyword>
<dbReference type="InterPro" id="IPR032675">
    <property type="entry name" value="LRR_dom_sf"/>
</dbReference>
<evidence type="ECO:0000313" key="14">
    <source>
        <dbReference type="EMBL" id="KAF3450417.1"/>
    </source>
</evidence>
<keyword evidence="5 11" id="KW-0812">Transmembrane</keyword>
<dbReference type="GO" id="GO:0016020">
    <property type="term" value="C:membrane"/>
    <property type="evidence" value="ECO:0007669"/>
    <property type="project" value="UniProtKB-SubCell"/>
</dbReference>
<evidence type="ECO:0000256" key="6">
    <source>
        <dbReference type="ARBA" id="ARBA00022729"/>
    </source>
</evidence>
<gene>
    <name evidence="14" type="ORF">FNV43_RR06498</name>
</gene>
<dbReference type="Pfam" id="PF00560">
    <property type="entry name" value="LRR_1"/>
    <property type="match status" value="3"/>
</dbReference>
<dbReference type="EMBL" id="VOIH02000003">
    <property type="protein sequence ID" value="KAF3450417.1"/>
    <property type="molecule type" value="Genomic_DNA"/>
</dbReference>
<dbReference type="GO" id="GO:0005524">
    <property type="term" value="F:ATP binding"/>
    <property type="evidence" value="ECO:0007669"/>
    <property type="project" value="InterPro"/>
</dbReference>
<dbReference type="Gene3D" id="3.80.10.10">
    <property type="entry name" value="Ribonuclease Inhibitor"/>
    <property type="match status" value="1"/>
</dbReference>
<comment type="similarity">
    <text evidence="10">Belongs to the polygalacturonase-inhibiting protein family.</text>
</comment>
<reference evidence="14" key="1">
    <citation type="submission" date="2020-03" db="EMBL/GenBank/DDBJ databases">
        <title>A high-quality chromosome-level genome assembly of a woody plant with both climbing and erect habits, Rhamnella rubrinervis.</title>
        <authorList>
            <person name="Lu Z."/>
            <person name="Yang Y."/>
            <person name="Zhu X."/>
            <person name="Sun Y."/>
        </authorList>
    </citation>
    <scope>NUCLEOTIDE SEQUENCE</scope>
    <source>
        <strain evidence="14">BYM</strain>
        <tissue evidence="14">Leaf</tissue>
    </source>
</reference>